<dbReference type="Pfam" id="PF13450">
    <property type="entry name" value="NAD_binding_8"/>
    <property type="match status" value="1"/>
</dbReference>
<comment type="similarity">
    <text evidence="1">Belongs to the FAD-binding monooxygenase family.</text>
</comment>
<reference evidence="2 3" key="1">
    <citation type="journal article" date="2018" name="Sci. Rep.">
        <title>Comparative genomics provides insights into the lifestyle and reveals functional heterogeneity of dark septate endophytic fungi.</title>
        <authorList>
            <person name="Knapp D.G."/>
            <person name="Nemeth J.B."/>
            <person name="Barry K."/>
            <person name="Hainaut M."/>
            <person name="Henrissat B."/>
            <person name="Johnson J."/>
            <person name="Kuo A."/>
            <person name="Lim J.H.P."/>
            <person name="Lipzen A."/>
            <person name="Nolan M."/>
            <person name="Ohm R.A."/>
            <person name="Tamas L."/>
            <person name="Grigoriev I.V."/>
            <person name="Spatafora J.W."/>
            <person name="Nagy L.G."/>
            <person name="Kovacs G.M."/>
        </authorList>
    </citation>
    <scope>NUCLEOTIDE SEQUENCE [LARGE SCALE GENOMIC DNA]</scope>
    <source>
        <strain evidence="2 3">DSE2036</strain>
    </source>
</reference>
<proteinExistence type="inferred from homology"/>
<evidence type="ECO:0000313" key="3">
    <source>
        <dbReference type="Proteomes" id="UP000244855"/>
    </source>
</evidence>
<dbReference type="STRING" id="97972.A0A2V1ED02"/>
<dbReference type="AlphaFoldDB" id="A0A2V1ED02"/>
<dbReference type="SUPFAM" id="SSF51905">
    <property type="entry name" value="FAD/NAD(P)-binding domain"/>
    <property type="match status" value="2"/>
</dbReference>
<dbReference type="OrthoDB" id="3971593at2759"/>
<dbReference type="InterPro" id="IPR036188">
    <property type="entry name" value="FAD/NAD-bd_sf"/>
</dbReference>
<evidence type="ECO:0000313" key="2">
    <source>
        <dbReference type="EMBL" id="PVI08437.1"/>
    </source>
</evidence>
<name>A0A2V1ED02_9PLEO</name>
<accession>A0A2V1ED02</accession>
<evidence type="ECO:0000256" key="1">
    <source>
        <dbReference type="ARBA" id="ARBA00010139"/>
    </source>
</evidence>
<dbReference type="Gene3D" id="3.50.50.60">
    <property type="entry name" value="FAD/NAD(P)-binding domain"/>
    <property type="match status" value="3"/>
</dbReference>
<dbReference type="PANTHER" id="PTHR42877:SF10">
    <property type="entry name" value="L-ORNITHINE N(5)-OXYGENASE"/>
    <property type="match status" value="1"/>
</dbReference>
<dbReference type="EMBL" id="KZ805300">
    <property type="protein sequence ID" value="PVI08437.1"/>
    <property type="molecule type" value="Genomic_DNA"/>
</dbReference>
<dbReference type="Proteomes" id="UP000244855">
    <property type="component" value="Unassembled WGS sequence"/>
</dbReference>
<organism evidence="2 3">
    <name type="scientific">Periconia macrospinosa</name>
    <dbReference type="NCBI Taxonomy" id="97972"/>
    <lineage>
        <taxon>Eukaryota</taxon>
        <taxon>Fungi</taxon>
        <taxon>Dikarya</taxon>
        <taxon>Ascomycota</taxon>
        <taxon>Pezizomycotina</taxon>
        <taxon>Dothideomycetes</taxon>
        <taxon>Pleosporomycetidae</taxon>
        <taxon>Pleosporales</taxon>
        <taxon>Massarineae</taxon>
        <taxon>Periconiaceae</taxon>
        <taxon>Periconia</taxon>
    </lineage>
</organism>
<protein>
    <submittedName>
        <fullName evidence="2">FAD/NAD(P)-binding domain-containing protein</fullName>
    </submittedName>
</protein>
<sequence>MPEIIQRVNGYSHDAYTYYPVIIVGAGASGIAMACQLKQQLGFDQFRIFDRQAGIGGTWWINRYPGVACDVPAAFYSFSFAQNPHWTALYPPGPEIVQYHHDVCRKFKITDKFELNTDVEQCTWLEKEQQWEVRLRRMVAGMGDLSGKDRMKIVQEKGEAAVYTETETVRAKIVVSCVGGLVEPRGWPNDIPGIENFKGTMFHSARWDENVDFTDKNVVVVGTGCSSAQLVPRLPNAPYNAKSVTQLMRSPPWVVPSTVPPGGDEWWEKNSPKLMASVPGLLQTFRFAIFLGAEVEFFKMFPNTSYAEKHRKVIEERMVQRMKKIVPKKYHEILTPDYGIGCKRRIFDKRWYQGLNDPKIELTTQPLSRVKENSVVIGPGVVYPPNSDPDLPEREVPADIIVLANGFDVTKWLHPLKVAGQGGKDLVQTMEERGGAQAYLGTAMDGFPNFFLIFGPNTVTGHTSVVMTSENMVNHSLNFIKLILNGDATTVDVKHEAEVAFTTEMQKGLKNTVFMSGGCNSWYFTNDGWNSTGYPFSQIDFWRRCTFPTWSHWNIAYTKQGIARLRRRRALRVLGLALGVIGVYRARQSGVRLKDIISNIRKLGSGLLNYLQLVFALLKMKVQSIL</sequence>
<dbReference type="InterPro" id="IPR051209">
    <property type="entry name" value="FAD-bind_Monooxygenase_sf"/>
</dbReference>
<keyword evidence="3" id="KW-1185">Reference proteome</keyword>
<dbReference type="PANTHER" id="PTHR42877">
    <property type="entry name" value="L-ORNITHINE N(5)-MONOOXYGENASE-RELATED"/>
    <property type="match status" value="1"/>
</dbReference>
<gene>
    <name evidence="2" type="ORF">DM02DRAFT_665781</name>
</gene>
<dbReference type="PROSITE" id="PS51257">
    <property type="entry name" value="PROKAR_LIPOPROTEIN"/>
    <property type="match status" value="1"/>
</dbReference>